<evidence type="ECO:0000313" key="4">
    <source>
        <dbReference type="Proteomes" id="UP000604117"/>
    </source>
</evidence>
<evidence type="ECO:0000256" key="2">
    <source>
        <dbReference type="SAM" id="SignalP"/>
    </source>
</evidence>
<organism evidence="3 4">
    <name type="scientific">Asanoa siamensis</name>
    <dbReference type="NCBI Taxonomy" id="926357"/>
    <lineage>
        <taxon>Bacteria</taxon>
        <taxon>Bacillati</taxon>
        <taxon>Actinomycetota</taxon>
        <taxon>Actinomycetes</taxon>
        <taxon>Micromonosporales</taxon>
        <taxon>Micromonosporaceae</taxon>
        <taxon>Asanoa</taxon>
    </lineage>
</organism>
<reference evidence="3 4" key="1">
    <citation type="submission" date="2021-01" db="EMBL/GenBank/DDBJ databases">
        <title>Whole genome shotgun sequence of Asanoa siamensis NBRC 107932.</title>
        <authorList>
            <person name="Komaki H."/>
            <person name="Tamura T."/>
        </authorList>
    </citation>
    <scope>NUCLEOTIDE SEQUENCE [LARGE SCALE GENOMIC DNA]</scope>
    <source>
        <strain evidence="3 4">NBRC 107932</strain>
    </source>
</reference>
<feature type="signal peptide" evidence="2">
    <location>
        <begin position="1"/>
        <end position="27"/>
    </location>
</feature>
<evidence type="ECO:0000256" key="1">
    <source>
        <dbReference type="SAM" id="MobiDB-lite"/>
    </source>
</evidence>
<keyword evidence="4" id="KW-1185">Reference proteome</keyword>
<feature type="chain" id="PRO_5045354771" evidence="2">
    <location>
        <begin position="28"/>
        <end position="79"/>
    </location>
</feature>
<feature type="compositionally biased region" description="Pro residues" evidence="1">
    <location>
        <begin position="40"/>
        <end position="60"/>
    </location>
</feature>
<evidence type="ECO:0000313" key="3">
    <source>
        <dbReference type="EMBL" id="GIF77432.1"/>
    </source>
</evidence>
<dbReference type="EMBL" id="BONE01000090">
    <property type="protein sequence ID" value="GIF77432.1"/>
    <property type="molecule type" value="Genomic_DNA"/>
</dbReference>
<proteinExistence type="predicted"/>
<feature type="compositionally biased region" description="Pro residues" evidence="1">
    <location>
        <begin position="68"/>
        <end position="79"/>
    </location>
</feature>
<accession>A0ABQ4D1L2</accession>
<protein>
    <submittedName>
        <fullName evidence="3">Uncharacterized protein</fullName>
    </submittedName>
</protein>
<gene>
    <name evidence="3" type="ORF">Asi02nite_69500</name>
</gene>
<dbReference type="Proteomes" id="UP000604117">
    <property type="component" value="Unassembled WGS sequence"/>
</dbReference>
<comment type="caution">
    <text evidence="3">The sequence shown here is derived from an EMBL/GenBank/DDBJ whole genome shotgun (WGS) entry which is preliminary data.</text>
</comment>
<feature type="region of interest" description="Disordered" evidence="1">
    <location>
        <begin position="31"/>
        <end position="79"/>
    </location>
</feature>
<keyword evidence="2" id="KW-0732">Signal</keyword>
<name>A0ABQ4D1L2_9ACTN</name>
<sequence>MRVRVAATTAALIGAAGLALFMSPAFAGSGLSPATSVPASPSPVPVNPSPVPVKPSPVPELPTFGPGDPSPVPVHPISN</sequence>